<evidence type="ECO:0000256" key="6">
    <source>
        <dbReference type="ARBA" id="ARBA00023012"/>
    </source>
</evidence>
<keyword evidence="6" id="KW-0902">Two-component regulatory system</keyword>
<dbReference type="Pfam" id="PF00512">
    <property type="entry name" value="HisKA"/>
    <property type="match status" value="1"/>
</dbReference>
<dbReference type="SUPFAM" id="SSF55785">
    <property type="entry name" value="PYP-like sensor domain (PAS domain)"/>
    <property type="match status" value="1"/>
</dbReference>
<dbReference type="EMBL" id="JAAXYO010000039">
    <property type="protein sequence ID" value="MBU2787393.1"/>
    <property type="molecule type" value="Genomic_DNA"/>
</dbReference>
<protein>
    <recommendedName>
        <fullName evidence="2">histidine kinase</fullName>
        <ecNumber evidence="2">2.7.13.3</ecNumber>
    </recommendedName>
</protein>
<organism evidence="10 11">
    <name type="scientific">Igneacidithiobacillus copahuensis</name>
    <dbReference type="NCBI Taxonomy" id="2724909"/>
    <lineage>
        <taxon>Bacteria</taxon>
        <taxon>Pseudomonadati</taxon>
        <taxon>Pseudomonadota</taxon>
        <taxon>Acidithiobacillia</taxon>
        <taxon>Acidithiobacillales</taxon>
        <taxon>Acidithiobacillaceae</taxon>
        <taxon>Igneacidithiobacillus</taxon>
    </lineage>
</organism>
<dbReference type="PANTHER" id="PTHR43711:SF28">
    <property type="entry name" value="SENSOR HISTIDINE KINASE YXDK"/>
    <property type="match status" value="1"/>
</dbReference>
<evidence type="ECO:0000313" key="11">
    <source>
        <dbReference type="Proteomes" id="UP001197378"/>
    </source>
</evidence>
<dbReference type="PROSITE" id="PS50109">
    <property type="entry name" value="HIS_KIN"/>
    <property type="match status" value="1"/>
</dbReference>
<evidence type="ECO:0000256" key="1">
    <source>
        <dbReference type="ARBA" id="ARBA00000085"/>
    </source>
</evidence>
<feature type="domain" description="Histidine kinase" evidence="8">
    <location>
        <begin position="188"/>
        <end position="394"/>
    </location>
</feature>
<dbReference type="AlphaFoldDB" id="A0AAE2YP27"/>
<gene>
    <name evidence="10" type="ORF">HFQ13_04065</name>
</gene>
<dbReference type="InterPro" id="IPR036097">
    <property type="entry name" value="HisK_dim/P_sf"/>
</dbReference>
<evidence type="ECO:0000256" key="7">
    <source>
        <dbReference type="SAM" id="Coils"/>
    </source>
</evidence>
<evidence type="ECO:0000313" key="10">
    <source>
        <dbReference type="EMBL" id="MBU2787393.1"/>
    </source>
</evidence>
<sequence>MPYSPAGSDVLVPGNPDPQDAARLLEAFELFNNASRELSDAYGTLQAEVHRLNGELAAANQRLREELQARETLGQRLAMLLEMLPGAVLLLDPHGQILQMNPAAERLLETRELGWNWPELPGLAIQEGGAECLLAIGTERRRLAIAVTPLPGEGGRILLLQDVTAARAREAASQRRERLAALGETMAGLAHQLRTPLATALLAVGQLRPERDAEHFARQQHRALDRLRHLQGVIDAMLQFLRGSLPAEDSSVRLADLCAGLERVFAPLYRQKNVDLDLRLGGDDWILTGSVDVWVSVIGNLLQNALHFAPASTTVHAVGMRSGNFWMLRVMDSGPGVAEAERERIFQPFVSGRREGTGLGLSIARNFVTGMGGDLHVEDNRPGACFVLRVPFAALPAPLASRPESK</sequence>
<keyword evidence="7" id="KW-0175">Coiled coil</keyword>
<dbReference type="CDD" id="cd00082">
    <property type="entry name" value="HisKA"/>
    <property type="match status" value="1"/>
</dbReference>
<dbReference type="InterPro" id="IPR003661">
    <property type="entry name" value="HisK_dim/P_dom"/>
</dbReference>
<reference evidence="10" key="1">
    <citation type="journal article" date="2021" name="ISME J.">
        <title>Genomic evolution of the class Acidithiobacillia: deep-branching Proteobacteria living in extreme acidic conditions.</title>
        <authorList>
            <person name="Moya-Beltran A."/>
            <person name="Beard S."/>
            <person name="Rojas-Villalobos C."/>
            <person name="Issotta F."/>
            <person name="Gallardo Y."/>
            <person name="Ulloa R."/>
            <person name="Giaveno A."/>
            <person name="Degli Esposti M."/>
            <person name="Johnson D.B."/>
            <person name="Quatrini R."/>
        </authorList>
    </citation>
    <scope>NUCLEOTIDE SEQUENCE</scope>
    <source>
        <strain evidence="10">VAN18-1</strain>
    </source>
</reference>
<dbReference type="InterPro" id="IPR003594">
    <property type="entry name" value="HATPase_dom"/>
</dbReference>
<dbReference type="SUPFAM" id="SSF47384">
    <property type="entry name" value="Homodimeric domain of signal transducing histidine kinase"/>
    <property type="match status" value="1"/>
</dbReference>
<keyword evidence="11" id="KW-1185">Reference proteome</keyword>
<dbReference type="SMART" id="SM00387">
    <property type="entry name" value="HATPase_c"/>
    <property type="match status" value="1"/>
</dbReference>
<dbReference type="InterPro" id="IPR004358">
    <property type="entry name" value="Sig_transdc_His_kin-like_C"/>
</dbReference>
<dbReference type="SUPFAM" id="SSF55874">
    <property type="entry name" value="ATPase domain of HSP90 chaperone/DNA topoisomerase II/histidine kinase"/>
    <property type="match status" value="1"/>
</dbReference>
<feature type="coiled-coil region" evidence="7">
    <location>
        <begin position="42"/>
        <end position="76"/>
    </location>
</feature>
<dbReference type="Gene3D" id="3.30.565.10">
    <property type="entry name" value="Histidine kinase-like ATPase, C-terminal domain"/>
    <property type="match status" value="1"/>
</dbReference>
<dbReference type="InterPro" id="IPR000014">
    <property type="entry name" value="PAS"/>
</dbReference>
<dbReference type="PANTHER" id="PTHR43711">
    <property type="entry name" value="TWO-COMPONENT HISTIDINE KINASE"/>
    <property type="match status" value="1"/>
</dbReference>
<name>A0AAE2YP27_9PROT</name>
<dbReference type="Pfam" id="PF13188">
    <property type="entry name" value="PAS_8"/>
    <property type="match status" value="1"/>
</dbReference>
<comment type="catalytic activity">
    <reaction evidence="1">
        <text>ATP + protein L-histidine = ADP + protein N-phospho-L-histidine.</text>
        <dbReference type="EC" id="2.7.13.3"/>
    </reaction>
</comment>
<evidence type="ECO:0000259" key="9">
    <source>
        <dbReference type="PROSITE" id="PS50112"/>
    </source>
</evidence>
<dbReference type="InterPro" id="IPR036890">
    <property type="entry name" value="HATPase_C_sf"/>
</dbReference>
<dbReference type="RefSeq" id="WP_215871962.1">
    <property type="nucleotide sequence ID" value="NZ_JAAXYO010000039.1"/>
</dbReference>
<comment type="caution">
    <text evidence="10">The sequence shown here is derived from an EMBL/GenBank/DDBJ whole genome shotgun (WGS) entry which is preliminary data.</text>
</comment>
<dbReference type="PROSITE" id="PS50112">
    <property type="entry name" value="PAS"/>
    <property type="match status" value="1"/>
</dbReference>
<dbReference type="GO" id="GO:0000155">
    <property type="term" value="F:phosphorelay sensor kinase activity"/>
    <property type="evidence" value="ECO:0007669"/>
    <property type="project" value="InterPro"/>
</dbReference>
<evidence type="ECO:0000256" key="3">
    <source>
        <dbReference type="ARBA" id="ARBA00022553"/>
    </source>
</evidence>
<dbReference type="CDD" id="cd00075">
    <property type="entry name" value="HATPase"/>
    <property type="match status" value="1"/>
</dbReference>
<keyword evidence="5 10" id="KW-0418">Kinase</keyword>
<dbReference type="Gene3D" id="3.30.450.20">
    <property type="entry name" value="PAS domain"/>
    <property type="match status" value="1"/>
</dbReference>
<evidence type="ECO:0000259" key="8">
    <source>
        <dbReference type="PROSITE" id="PS50109"/>
    </source>
</evidence>
<evidence type="ECO:0000256" key="4">
    <source>
        <dbReference type="ARBA" id="ARBA00022679"/>
    </source>
</evidence>
<dbReference type="Proteomes" id="UP001197378">
    <property type="component" value="Unassembled WGS sequence"/>
</dbReference>
<accession>A0AAE2YP27</accession>
<dbReference type="InterPro" id="IPR050736">
    <property type="entry name" value="Sensor_HK_Regulatory"/>
</dbReference>
<dbReference type="InterPro" id="IPR005467">
    <property type="entry name" value="His_kinase_dom"/>
</dbReference>
<keyword evidence="3" id="KW-0597">Phosphoprotein</keyword>
<dbReference type="Pfam" id="PF02518">
    <property type="entry name" value="HATPase_c"/>
    <property type="match status" value="1"/>
</dbReference>
<dbReference type="SMART" id="SM00388">
    <property type="entry name" value="HisKA"/>
    <property type="match status" value="1"/>
</dbReference>
<feature type="domain" description="PAS" evidence="9">
    <location>
        <begin position="73"/>
        <end position="108"/>
    </location>
</feature>
<evidence type="ECO:0000256" key="5">
    <source>
        <dbReference type="ARBA" id="ARBA00022777"/>
    </source>
</evidence>
<dbReference type="CDD" id="cd00130">
    <property type="entry name" value="PAS"/>
    <property type="match status" value="1"/>
</dbReference>
<dbReference type="PRINTS" id="PR00344">
    <property type="entry name" value="BCTRLSENSOR"/>
</dbReference>
<dbReference type="Gene3D" id="1.10.287.130">
    <property type="match status" value="1"/>
</dbReference>
<dbReference type="InterPro" id="IPR035965">
    <property type="entry name" value="PAS-like_dom_sf"/>
</dbReference>
<keyword evidence="4" id="KW-0808">Transferase</keyword>
<evidence type="ECO:0000256" key="2">
    <source>
        <dbReference type="ARBA" id="ARBA00012438"/>
    </source>
</evidence>
<dbReference type="EC" id="2.7.13.3" evidence="2"/>
<proteinExistence type="predicted"/>